<dbReference type="Pfam" id="PF22924">
    <property type="entry name" value="ACOX_C_alpha1"/>
    <property type="match status" value="1"/>
</dbReference>
<accession>A0A0H4PGA5</accession>
<dbReference type="InterPro" id="IPR013786">
    <property type="entry name" value="AcylCoA_DH/ox_N"/>
</dbReference>
<dbReference type="RefSeq" id="WP_048643377.1">
    <property type="nucleotide sequence ID" value="NZ_CP012040.1"/>
</dbReference>
<dbReference type="Gene3D" id="2.40.110.10">
    <property type="entry name" value="Butyryl-CoA Dehydrogenase, subunit A, domain 2"/>
    <property type="match status" value="1"/>
</dbReference>
<dbReference type="FunFam" id="1.20.140.10:FF:000010">
    <property type="entry name" value="Acyl-coenzyme A oxidase"/>
    <property type="match status" value="1"/>
</dbReference>
<dbReference type="Pfam" id="PF02771">
    <property type="entry name" value="Acyl-CoA_dh_N"/>
    <property type="match status" value="1"/>
</dbReference>
<keyword evidence="7" id="KW-0276">Fatty acid metabolism</keyword>
<keyword evidence="16" id="KW-1185">Reference proteome</keyword>
<dbReference type="Pfam" id="PF01756">
    <property type="entry name" value="ACOX"/>
    <property type="match status" value="1"/>
</dbReference>
<feature type="domain" description="Acyl-CoA dehydrogenase/oxidase N-terminal" evidence="13">
    <location>
        <begin position="193"/>
        <end position="273"/>
    </location>
</feature>
<feature type="domain" description="Acyl-CoA oxidase C-terminal" evidence="11">
    <location>
        <begin position="622"/>
        <end position="764"/>
    </location>
</feature>
<evidence type="ECO:0000256" key="10">
    <source>
        <dbReference type="ARBA" id="ARBA00023140"/>
    </source>
</evidence>
<dbReference type="SUPFAM" id="SSF47203">
    <property type="entry name" value="Acyl-CoA dehydrogenase C-terminal domain-like"/>
    <property type="match status" value="2"/>
</dbReference>
<evidence type="ECO:0000256" key="9">
    <source>
        <dbReference type="ARBA" id="ARBA00023098"/>
    </source>
</evidence>
<dbReference type="Gene3D" id="1.10.540.10">
    <property type="entry name" value="Acyl-CoA dehydrogenase/oxidase, N-terminal domain"/>
    <property type="match status" value="1"/>
</dbReference>
<keyword evidence="6" id="KW-0274">FAD</keyword>
<dbReference type="FunFam" id="1.20.140.10:FF:000007">
    <property type="entry name" value="Acyl-coenzyme A oxidase"/>
    <property type="match status" value="1"/>
</dbReference>
<dbReference type="Pfam" id="PF02770">
    <property type="entry name" value="Acyl-CoA_dh_M"/>
    <property type="match status" value="1"/>
</dbReference>
<evidence type="ECO:0000259" key="13">
    <source>
        <dbReference type="Pfam" id="PF02771"/>
    </source>
</evidence>
<dbReference type="STRING" id="320787.CA2015_3889"/>
<dbReference type="GO" id="GO:0071949">
    <property type="term" value="F:FAD binding"/>
    <property type="evidence" value="ECO:0007669"/>
    <property type="project" value="InterPro"/>
</dbReference>
<dbReference type="EMBL" id="CP012040">
    <property type="protein sequence ID" value="AKP53254.1"/>
    <property type="molecule type" value="Genomic_DNA"/>
</dbReference>
<organism evidence="15 16">
    <name type="scientific">Cyclobacterium amurskyense</name>
    <dbReference type="NCBI Taxonomy" id="320787"/>
    <lineage>
        <taxon>Bacteria</taxon>
        <taxon>Pseudomonadati</taxon>
        <taxon>Bacteroidota</taxon>
        <taxon>Cytophagia</taxon>
        <taxon>Cytophagales</taxon>
        <taxon>Cyclobacteriaceae</taxon>
        <taxon>Cyclobacterium</taxon>
    </lineage>
</organism>
<reference evidence="15 16" key="1">
    <citation type="submission" date="2015-07" db="EMBL/GenBank/DDBJ databases">
        <authorList>
            <person name="Kim K.M."/>
        </authorList>
    </citation>
    <scope>NUCLEOTIDE SEQUENCE [LARGE SCALE GENOMIC DNA]</scope>
    <source>
        <strain evidence="15 16">KCTC 12363</strain>
    </source>
</reference>
<sequence>MEKFLSQPTNGSLVLLPTLYMVWSDTLLTDSEHQAFQSFFKTVDWLSEEDRKYLVAKLDPQSPPSREEMEMWWQTIKLAVDNNTNYPHLSSIGLEILKKYAPEVAHTFPMSRVEQELGNLEDQLGIIGKSAALTFKSSHSNISTSYETQVGFDIAKLTALLDGKRKPLIDEVKSLIAKKEFDYVDPSNLKDFREQVLIWCKILANKGYGSIGFPKEYGGKNDMEGYFTVMETLSYRDLSTVIKFGVQFGLWGMSVLMLGTKKHHQKYLKAIGSLELPGCFAMTETNHGSNVRGIETTATYNHAEKNFTIHTPHINARKEYIGNAALHGKMATVFAKLIIDGKDYGVSTFIVPLRDDQGKTLPGISIEDCGRKMGLNGVDNGLIAFDTVIVPKENMLDKFSSVDDEGNFQSPIASDNKRFFTMLGTLVGGRIGIPRSALAASKSGLTIAIRYADKRRQFGPDGTSEVPILNYRMHQRRLLPLLAKTYACHFAMEHMTDRFLNRKESEMQEIEALAAGLKSYVTWHNTSTLQECREACGGKGYLSENRIDALKNDSDVYTTFEGDNTVLLQLVAKSRLSSYKKQFENMNLFTVIDYVVTKTKTTLTEKNPLIIRKTDETHLLDPDFHLNAFQYRESSILNSAAKRLKRLMDEGMDPFDAVNVAQHHLFTLGMAFIERVILEQFIEKIKQTTDPELKLVLKRLCDLFALYQIETHKGWYLEQGYMEGGKAKAIRKMVNQLCWETRKDAVPLVNAFNIPDSCLSAPIAT</sequence>
<dbReference type="InterPro" id="IPR006091">
    <property type="entry name" value="Acyl-CoA_Oxase/DH_mid-dom"/>
</dbReference>
<evidence type="ECO:0000256" key="8">
    <source>
        <dbReference type="ARBA" id="ARBA00023002"/>
    </source>
</evidence>
<evidence type="ECO:0000256" key="6">
    <source>
        <dbReference type="ARBA" id="ARBA00022827"/>
    </source>
</evidence>
<dbReference type="PIRSF" id="PIRSF000168">
    <property type="entry name" value="Acyl-CoA_oxidase"/>
    <property type="match status" value="1"/>
</dbReference>
<dbReference type="PATRIC" id="fig|320787.5.peg.4256"/>
<dbReference type="GO" id="GO:0055088">
    <property type="term" value="P:lipid homeostasis"/>
    <property type="evidence" value="ECO:0007669"/>
    <property type="project" value="TreeGrafter"/>
</dbReference>
<evidence type="ECO:0000259" key="12">
    <source>
        <dbReference type="Pfam" id="PF02770"/>
    </source>
</evidence>
<dbReference type="GO" id="GO:0005504">
    <property type="term" value="F:fatty acid binding"/>
    <property type="evidence" value="ECO:0007669"/>
    <property type="project" value="TreeGrafter"/>
</dbReference>
<dbReference type="InterPro" id="IPR046373">
    <property type="entry name" value="Acyl-CoA_Oxase/DH_mid-dom_sf"/>
</dbReference>
<gene>
    <name evidence="15" type="ORF">CA2015_3889</name>
</gene>
<evidence type="ECO:0000313" key="16">
    <source>
        <dbReference type="Proteomes" id="UP000036520"/>
    </source>
</evidence>
<dbReference type="InterPro" id="IPR055060">
    <property type="entry name" value="ACOX_C_alpha1"/>
</dbReference>
<keyword evidence="8" id="KW-0560">Oxidoreductase</keyword>
<dbReference type="KEGG" id="camu:CA2015_3889"/>
<evidence type="ECO:0000256" key="7">
    <source>
        <dbReference type="ARBA" id="ARBA00022832"/>
    </source>
</evidence>
<dbReference type="GO" id="GO:0003997">
    <property type="term" value="F:acyl-CoA oxidase activity"/>
    <property type="evidence" value="ECO:0007669"/>
    <property type="project" value="UniProtKB-EC"/>
</dbReference>
<dbReference type="EC" id="1.3.3.6" evidence="4"/>
<dbReference type="FunFam" id="2.40.110.10:FF:000005">
    <property type="entry name" value="Acyl-coenzyme A oxidase"/>
    <property type="match status" value="1"/>
</dbReference>
<evidence type="ECO:0000256" key="2">
    <source>
        <dbReference type="ARBA" id="ARBA00004275"/>
    </source>
</evidence>
<dbReference type="PANTHER" id="PTHR10909">
    <property type="entry name" value="ELECTRON TRANSPORT OXIDOREDUCTASE"/>
    <property type="match status" value="1"/>
</dbReference>
<dbReference type="InterPro" id="IPR037069">
    <property type="entry name" value="AcylCoA_DH/ox_N_sf"/>
</dbReference>
<dbReference type="PANTHER" id="PTHR10909:SF378">
    <property type="entry name" value="ACYL-COENZYME A OXIDASE"/>
    <property type="match status" value="1"/>
</dbReference>
<comment type="cofactor">
    <cofactor evidence="1">
        <name>FAD</name>
        <dbReference type="ChEBI" id="CHEBI:57692"/>
    </cofactor>
</comment>
<evidence type="ECO:0000259" key="11">
    <source>
        <dbReference type="Pfam" id="PF01756"/>
    </source>
</evidence>
<evidence type="ECO:0000256" key="4">
    <source>
        <dbReference type="ARBA" id="ARBA00012870"/>
    </source>
</evidence>
<evidence type="ECO:0000313" key="15">
    <source>
        <dbReference type="EMBL" id="AKP53254.1"/>
    </source>
</evidence>
<dbReference type="InterPro" id="IPR012258">
    <property type="entry name" value="Acyl-CoA_oxidase"/>
</dbReference>
<dbReference type="SUPFAM" id="SSF56645">
    <property type="entry name" value="Acyl-CoA dehydrogenase NM domain-like"/>
    <property type="match status" value="1"/>
</dbReference>
<dbReference type="OrthoDB" id="1144545at2"/>
<dbReference type="InterPro" id="IPR002655">
    <property type="entry name" value="Acyl-CoA_oxidase_C"/>
</dbReference>
<evidence type="ECO:0000259" key="14">
    <source>
        <dbReference type="Pfam" id="PF22924"/>
    </source>
</evidence>
<protein>
    <recommendedName>
        <fullName evidence="4">acyl-CoA oxidase</fullName>
        <ecNumber evidence="4">1.3.3.6</ecNumber>
    </recommendedName>
</protein>
<proteinExistence type="inferred from homology"/>
<comment type="similarity">
    <text evidence="3">Belongs to the acyl-CoA oxidase family.</text>
</comment>
<comment type="subcellular location">
    <subcellularLocation>
        <location evidence="2">Peroxisome</location>
    </subcellularLocation>
</comment>
<evidence type="ECO:0000256" key="1">
    <source>
        <dbReference type="ARBA" id="ARBA00001974"/>
    </source>
</evidence>
<keyword evidence="5" id="KW-0285">Flavoprotein</keyword>
<evidence type="ECO:0000256" key="3">
    <source>
        <dbReference type="ARBA" id="ARBA00006288"/>
    </source>
</evidence>
<dbReference type="InterPro" id="IPR036250">
    <property type="entry name" value="AcylCo_DH-like_C"/>
</dbReference>
<evidence type="ECO:0000256" key="5">
    <source>
        <dbReference type="ARBA" id="ARBA00022630"/>
    </source>
</evidence>
<dbReference type="Gene3D" id="1.20.140.10">
    <property type="entry name" value="Butyryl-CoA Dehydrogenase, subunit A, domain 3"/>
    <property type="match status" value="2"/>
</dbReference>
<feature type="domain" description="Acyl-CoA oxidase C-alpha1" evidence="14">
    <location>
        <begin position="424"/>
        <end position="574"/>
    </location>
</feature>
<feature type="domain" description="Acyl-CoA oxidase/dehydrogenase middle" evidence="12">
    <location>
        <begin position="279"/>
        <end position="388"/>
    </location>
</feature>
<keyword evidence="9" id="KW-0443">Lipid metabolism</keyword>
<name>A0A0H4PGA5_9BACT</name>
<dbReference type="InterPro" id="IPR009100">
    <property type="entry name" value="AcylCoA_DH/oxidase_NM_dom_sf"/>
</dbReference>
<dbReference type="GO" id="GO:0033540">
    <property type="term" value="P:fatty acid beta-oxidation using acyl-CoA oxidase"/>
    <property type="evidence" value="ECO:0007669"/>
    <property type="project" value="TreeGrafter"/>
</dbReference>
<keyword evidence="10" id="KW-0576">Peroxisome</keyword>
<dbReference type="AlphaFoldDB" id="A0A0H4PGA5"/>
<dbReference type="Proteomes" id="UP000036520">
    <property type="component" value="Chromosome"/>
</dbReference>